<sequence length="1060" mass="119241">DQLPYHYKNEYAFIRLFGKLVERYYNHVFLHYPTTSSTTLKPLTYGQVDHIATNVACELASDVKHMGTNSVVGYIGDHGLDAVIIMLAFLKLRITFMFMSPRNSLAAHTNLLQKTNAACVFSSKKYGDIADEAAKECEHDCFSKAIPAIDVDTILRKPRNSQADSILDQNFSHEDIEKIAMIIHSSGSTNYPKPIRFSNRYLICIIQSLNLNAANSNPSMLPTDEDIALPSLPLFHAFGFYCCFGQITFGASCIVLKDLPPQPHEILTICRQLRVSLMMLPPLILGQLKKHLDMTKDFAPLANIKYVIYGGASLNQEVGDFFHQNGVNVGSNFGCTEMGVFSSKDLDPADHNSVCIRPIAPMVPYVIWEPVDDHGPTAYHLVIRGDCPALATGVANRSNGDFATSDILRHEPTKEGKDYWRHLGRKDDILVMENGEKTNPIPMENTIRSYPVVKQCTVIGEARHCTAVLIELEFNAAVHMTLQDAIDQVLEAVRAANVDAPNHSTILPQMVYILPLSQHLATTAKGTVVRKLSIDKFKDVIENMYQSFLDGADRSKKAARSDQQVAMQWGTESIEAFLRQSASQVLNKDMRELDIHTSLFDYGLNSLISIQLRNMVTERFAGVPSNIIYEYPTISSLARVLATLRDGQVPNDADIIENHYQETQNIKNQYIARAKRDFGVCKHTALAKLQDQHTVLLTGATGSLGSFLLRDMLKSPNVKKVVALVRGNHVQLFDRLVEAFRNRRLDVSLLYDSHGTRLEVLPMDLEALNFGWDAATYDRLKSEVTIVQACAWLLDFHQPVSHFEKVCIRGLYNLLKFAYRETDPMIMHTISSVSAVAGRSGDYVQETQVEDDPHVALPMGYGQSKYIVEHLFNYLTREKNFPCVVERMGQVCGDTVNGVWNTSEQYPLMIVGGSMMNKLPKLQTTIDWLPVDYASSSILQIMLKTTSMPASEFYDRVYHIVNPQVTTWDAVLLSLRNCGLEFEMVDLAEWISYLSNQPKNPAYKLTSFYERNSSMSFAMPLFETKLTVHEAPALKSAPLFDTALLQRQLSYWQDVKFFLP</sequence>
<organism evidence="4 5">
    <name type="scientific">Syncephalastrum racemosum</name>
    <name type="common">Filamentous fungus</name>
    <dbReference type="NCBI Taxonomy" id="13706"/>
    <lineage>
        <taxon>Eukaryota</taxon>
        <taxon>Fungi</taxon>
        <taxon>Fungi incertae sedis</taxon>
        <taxon>Mucoromycota</taxon>
        <taxon>Mucoromycotina</taxon>
        <taxon>Mucoromycetes</taxon>
        <taxon>Mucorales</taxon>
        <taxon>Syncephalastraceae</taxon>
        <taxon>Syncephalastrum</taxon>
    </lineage>
</organism>
<feature type="non-terminal residue" evidence="4">
    <location>
        <position position="1"/>
    </location>
</feature>
<dbReference type="InterPro" id="IPR009081">
    <property type="entry name" value="PP-bd_ACP"/>
</dbReference>
<feature type="non-terminal residue" evidence="4">
    <location>
        <position position="1060"/>
    </location>
</feature>
<dbReference type="Pfam" id="PF07993">
    <property type="entry name" value="NAD_binding_4"/>
    <property type="match status" value="1"/>
</dbReference>
<keyword evidence="2" id="KW-0597">Phosphoprotein</keyword>
<dbReference type="OMA" id="ANTFECV"/>
<evidence type="ECO:0000259" key="3">
    <source>
        <dbReference type="PROSITE" id="PS50075"/>
    </source>
</evidence>
<dbReference type="InterPro" id="IPR051414">
    <property type="entry name" value="Adenylate-forming_Reductase"/>
</dbReference>
<dbReference type="PROSITE" id="PS00012">
    <property type="entry name" value="PHOSPHOPANTETHEINE"/>
    <property type="match status" value="1"/>
</dbReference>
<dbReference type="Pfam" id="PF00550">
    <property type="entry name" value="PP-binding"/>
    <property type="match status" value="1"/>
</dbReference>
<evidence type="ECO:0000256" key="1">
    <source>
        <dbReference type="ARBA" id="ARBA00022450"/>
    </source>
</evidence>
<dbReference type="Gene3D" id="3.40.50.12780">
    <property type="entry name" value="N-terminal domain of ligase-like"/>
    <property type="match status" value="1"/>
</dbReference>
<name>A0A1X2HVS2_SYNRA</name>
<dbReference type="InterPro" id="IPR000873">
    <property type="entry name" value="AMP-dep_synth/lig_dom"/>
</dbReference>
<keyword evidence="5" id="KW-1185">Reference proteome</keyword>
<dbReference type="InParanoid" id="A0A1X2HVS2"/>
<dbReference type="SUPFAM" id="SSF51735">
    <property type="entry name" value="NAD(P)-binding Rossmann-fold domains"/>
    <property type="match status" value="1"/>
</dbReference>
<dbReference type="AlphaFoldDB" id="A0A1X2HVS2"/>
<dbReference type="SUPFAM" id="SSF47336">
    <property type="entry name" value="ACP-like"/>
    <property type="match status" value="1"/>
</dbReference>
<dbReference type="SMART" id="SM00823">
    <property type="entry name" value="PKS_PP"/>
    <property type="match status" value="1"/>
</dbReference>
<reference evidence="4 5" key="1">
    <citation type="submission" date="2016-07" db="EMBL/GenBank/DDBJ databases">
        <title>Pervasive Adenine N6-methylation of Active Genes in Fungi.</title>
        <authorList>
            <consortium name="DOE Joint Genome Institute"/>
            <person name="Mondo S.J."/>
            <person name="Dannebaum R.O."/>
            <person name="Kuo R.C."/>
            <person name="Labutti K."/>
            <person name="Haridas S."/>
            <person name="Kuo A."/>
            <person name="Salamov A."/>
            <person name="Ahrendt S.R."/>
            <person name="Lipzen A."/>
            <person name="Sullivan W."/>
            <person name="Andreopoulos W.B."/>
            <person name="Clum A."/>
            <person name="Lindquist E."/>
            <person name="Daum C."/>
            <person name="Ramamoorthy G.K."/>
            <person name="Gryganskyi A."/>
            <person name="Culley D."/>
            <person name="Magnuson J.K."/>
            <person name="James T.Y."/>
            <person name="O'Malley M.A."/>
            <person name="Stajich J.E."/>
            <person name="Spatafora J.W."/>
            <person name="Visel A."/>
            <person name="Grigoriev I.V."/>
        </authorList>
    </citation>
    <scope>NUCLEOTIDE SEQUENCE [LARGE SCALE GENOMIC DNA]</scope>
    <source>
        <strain evidence="4 5">NRRL 2496</strain>
    </source>
</reference>
<dbReference type="InterPro" id="IPR036291">
    <property type="entry name" value="NAD(P)-bd_dom_sf"/>
</dbReference>
<gene>
    <name evidence="4" type="ORF">BCR43DRAFT_413929</name>
</gene>
<dbReference type="Gene3D" id="3.40.50.720">
    <property type="entry name" value="NAD(P)-binding Rossmann-like Domain"/>
    <property type="match status" value="1"/>
</dbReference>
<dbReference type="InterPro" id="IPR020806">
    <property type="entry name" value="PKS_PP-bd"/>
</dbReference>
<comment type="caution">
    <text evidence="4">The sequence shown here is derived from an EMBL/GenBank/DDBJ whole genome shotgun (WGS) entry which is preliminary data.</text>
</comment>
<dbReference type="Gene3D" id="1.10.1200.10">
    <property type="entry name" value="ACP-like"/>
    <property type="match status" value="1"/>
</dbReference>
<keyword evidence="1" id="KW-0596">Phosphopantetheine</keyword>
<dbReference type="Pfam" id="PF00501">
    <property type="entry name" value="AMP-binding"/>
    <property type="match status" value="1"/>
</dbReference>
<dbReference type="EMBL" id="MCGN01000001">
    <property type="protein sequence ID" value="ORZ03621.1"/>
    <property type="molecule type" value="Genomic_DNA"/>
</dbReference>
<evidence type="ECO:0000256" key="2">
    <source>
        <dbReference type="ARBA" id="ARBA00022553"/>
    </source>
</evidence>
<dbReference type="Proteomes" id="UP000242180">
    <property type="component" value="Unassembled WGS sequence"/>
</dbReference>
<dbReference type="GO" id="GO:0031177">
    <property type="term" value="F:phosphopantetheine binding"/>
    <property type="evidence" value="ECO:0007669"/>
    <property type="project" value="InterPro"/>
</dbReference>
<protein>
    <recommendedName>
        <fullName evidence="3">Carrier domain-containing protein</fullName>
    </recommendedName>
</protein>
<dbReference type="OrthoDB" id="429813at2759"/>
<dbReference type="PANTHER" id="PTHR43439:SF2">
    <property type="entry name" value="ENZYME, PUTATIVE (JCVI)-RELATED"/>
    <property type="match status" value="1"/>
</dbReference>
<accession>A0A1X2HVS2</accession>
<dbReference type="InterPro" id="IPR042099">
    <property type="entry name" value="ANL_N_sf"/>
</dbReference>
<dbReference type="Pfam" id="PF23562">
    <property type="entry name" value="AMP-binding_C_3"/>
    <property type="match status" value="1"/>
</dbReference>
<dbReference type="InterPro" id="IPR013120">
    <property type="entry name" value="FAR_NAD-bd"/>
</dbReference>
<dbReference type="PANTHER" id="PTHR43439">
    <property type="entry name" value="PHENYLACETATE-COENZYME A LIGASE"/>
    <property type="match status" value="1"/>
</dbReference>
<dbReference type="InterPro" id="IPR006162">
    <property type="entry name" value="Ppantetheine_attach_site"/>
</dbReference>
<dbReference type="STRING" id="13706.A0A1X2HVS2"/>
<dbReference type="InterPro" id="IPR036736">
    <property type="entry name" value="ACP-like_sf"/>
</dbReference>
<dbReference type="PROSITE" id="PS50075">
    <property type="entry name" value="CARRIER"/>
    <property type="match status" value="1"/>
</dbReference>
<evidence type="ECO:0000313" key="4">
    <source>
        <dbReference type="EMBL" id="ORZ03621.1"/>
    </source>
</evidence>
<evidence type="ECO:0000313" key="5">
    <source>
        <dbReference type="Proteomes" id="UP000242180"/>
    </source>
</evidence>
<proteinExistence type="predicted"/>
<feature type="domain" description="Carrier" evidence="3">
    <location>
        <begin position="572"/>
        <end position="645"/>
    </location>
</feature>
<dbReference type="SUPFAM" id="SSF56801">
    <property type="entry name" value="Acetyl-CoA synthetase-like"/>
    <property type="match status" value="1"/>
</dbReference>